<dbReference type="InterPro" id="IPR026992">
    <property type="entry name" value="DIOX_N"/>
</dbReference>
<gene>
    <name evidence="8" type="ORF">Tsubulata_037733</name>
</gene>
<proteinExistence type="inferred from homology"/>
<feature type="domain" description="Fe2OG dioxygenase" evidence="7">
    <location>
        <begin position="897"/>
        <end position="1063"/>
    </location>
</feature>
<name>A0A9Q0JQF5_9ROSI</name>
<comment type="similarity">
    <text evidence="2">Belongs to the iron/ascorbate-dependent oxidoreductase family.</text>
</comment>
<evidence type="ECO:0000256" key="3">
    <source>
        <dbReference type="ARBA" id="ARBA00022723"/>
    </source>
</evidence>
<feature type="non-terminal residue" evidence="8">
    <location>
        <position position="1"/>
    </location>
</feature>
<accession>A0A9Q0JQF5</accession>
<protein>
    <recommendedName>
        <fullName evidence="7">Fe2OG dioxygenase domain-containing protein</fullName>
    </recommendedName>
</protein>
<keyword evidence="6" id="KW-1133">Transmembrane helix</keyword>
<comment type="caution">
    <text evidence="8">The sequence shown here is derived from an EMBL/GenBank/DDBJ whole genome shotgun (WGS) entry which is preliminary data.</text>
</comment>
<dbReference type="OrthoDB" id="1738860at2759"/>
<keyword evidence="3" id="KW-0479">Metal-binding</keyword>
<dbReference type="Gene3D" id="2.60.120.330">
    <property type="entry name" value="B-lactam Antibiotic, Isopenicillin N Synthase, Chain"/>
    <property type="match status" value="11"/>
</dbReference>
<evidence type="ECO:0000256" key="5">
    <source>
        <dbReference type="ARBA" id="ARBA00023004"/>
    </source>
</evidence>
<feature type="domain" description="Fe2OG dioxygenase" evidence="7">
    <location>
        <begin position="2848"/>
        <end position="2942"/>
    </location>
</feature>
<feature type="domain" description="Fe2OG dioxygenase" evidence="7">
    <location>
        <begin position="1224"/>
        <end position="1409"/>
    </location>
</feature>
<dbReference type="SUPFAM" id="SSF51197">
    <property type="entry name" value="Clavaminate synthase-like"/>
    <property type="match status" value="10"/>
</dbReference>
<feature type="domain" description="Fe2OG dioxygenase" evidence="7">
    <location>
        <begin position="1772"/>
        <end position="1869"/>
    </location>
</feature>
<dbReference type="GO" id="GO:0046872">
    <property type="term" value="F:metal ion binding"/>
    <property type="evidence" value="ECO:0007669"/>
    <property type="project" value="UniProtKB-KW"/>
</dbReference>
<comment type="cofactor">
    <cofactor evidence="1">
        <name>Fe cation</name>
        <dbReference type="ChEBI" id="CHEBI:24875"/>
    </cofactor>
</comment>
<evidence type="ECO:0000256" key="4">
    <source>
        <dbReference type="ARBA" id="ARBA00023002"/>
    </source>
</evidence>
<evidence type="ECO:0000256" key="2">
    <source>
        <dbReference type="ARBA" id="ARBA00008056"/>
    </source>
</evidence>
<evidence type="ECO:0000256" key="6">
    <source>
        <dbReference type="SAM" id="Phobius"/>
    </source>
</evidence>
<sequence>MDIESTGQILEETKPKIFDRKCELKAFDDTKAGVKGLVDAGVTKIPSIFKNEQFYLKENSGASPEMQLSIPVVDLAGIRENQSSRREIIGKIRDACKKWGFFQVINHEIPINVMDEMIEGVRRFHELDTEVKQKYYGRDFTNKQVYYLSNFDLYQAAQANWRDTFGCQVAPIPPKPEEIPDVCRYFIYSILLGFSYTSILLFIYFYFSFSRPLYGHISTYESLWNNRDVVIEYTNQVMKLGETLFGLLSESLGLDPGHHEKMGCTKGLLLLGHYYPACPEPELTLGTSKHTDGNFISILLQDQIGGLQVLHENQWLISTDKFVSVFHRVLANQKGPRISVPCFFRPRQIDSDAVYGPIKELLWEEDPPVYREPHTICSWMASNYDRKAALKAFDDSKAGVKGLVDAGIAKVPRIFIHDQSKVNDKSGSGGHGSSLSLPIISLEGMDRGSSLREEIIAKVRDACENWGFFQVINHGIPESVLDDMIEGVRGFHEQDTEVKKQYYSRDYLRKVTYNSNFDLYQSAAANWRDTLTCTMAPDPPTPEELPTVCRDILIDYSAHLMKLGRELFELLSEALGLNPSYLNDIDCSEGLHFVGHYYPACPQPELTAGLSKHTDSGFLTVLLQDQLGGLQVLHQDQWVDVTPIPGALILITNDKFKSVYHRVLAKNVGPRISIGSIFRTHSWGRSSSKLYGPIREKAELRAFDDSKAGVKGLVDAGIAKVPRIFINDQSKLNDNSGSGGYESSLSLPIISLQGMEEDSSLRQEIVEKVRDACEKWGFFQVINHGIPESVLDDTIEGVRGFHEQDPEVKKQYYSRDNLRKVTYYTNFDFYRAPTANWRDTLASTMAPDPPTPEELPTVCRDIIVSYSAEMKKFGQKLFELLSEALGLDPNHLNDMGCSEGLFFLGHYYPACPEPELTTGITKHTDAGFLTVLLQDQLGGLQVLHEDQWVDVTPIPGALILITNDRFKSVYHRDTFPGRDRKHTDSSFHTVLLQDQLGGLQVLHQDQWVDVTPIPGALIVNLGHITQAIVSYELEHEIQHQGLVDAGITKIPRIFIHHQSKINGKSGSGGNRYSLPLISLQGMDEDSSLRQEIIAKVRDACEKWGFFQVIHHGIPETVLDDMIQGFGGFNEQDTEVKKEYYSRDPLRKVTFVSNYDLYRKPSADWMDSLYCTMAPDPPKPEELPAICRDITIHYTGEVMKVGQKLFELLSEALGLDPSHLNDMDCSEALEFAGNYYPACPEPELAIGAVPHTDRSFLSVLLQDQVGGLQVLHKDQWVDVTPVPGALTVNTMANVSTKAEAGWDTNYDRQAELKAFDDTKAGVKGLSGSGGNIYSLPLISLQGMDEDSSLLQEIIAKVRDACEKWGFFQVINHGIPQSVLDEMIEGIRGFHEQDTEVKKEYYSRDPLRKVTYNTNFDFYQSPAACWRDSLYCTMVPDPPNPEELPAICRDVMIHYSVEIMKLGKKLFGLLSEALRLDPSYLNDMDYSKELHFIGHYYPACPQPELTTGVCPHTDRSFLTVLLQNKLGGLQVLHKDESVEGTGQRLRISVACFLRTERSSSRLYGPIKEKAELRAFDDSKAGVKGLVDAGIAKVPRIFINHQSKINDKTGSGNGVDKDSRSSLTLPIISLEGVDKDSSLREKIIDKIRDACEKWGFFQVIHHGIRQSVLDEMMQGVRGFHEQDTEVKKQYYTRDNFRKVTYNTNFDFYLSAAANWRDTLACVMAPDPPTPQELPTVCRDVMIDYSAEVMKLARKLFELLSEALGLDPSHLNDMGCSEGLYFLGQYYPACPEPELTTGISKHTDSSFLTVLLQDQLGGLQVLHEDQWVDVTPIPGALVVNLLTNDRFKSVYHRVLVKNVGPRISVVCFFRAQSPEAIGSSRLYGPIKELLSEENPPIYREITLKEVRSALSRTKSQIHSPLGKLTKKTMASVSTIAEVGLDTNYDREAELRAFDDSKAGVKGLVDAGIAKVPRIFINNLSKINDQSGSGGQGSSLSLPIISLEGMDKDSSMREEIIAKVREASEKWGFFQVIHHGIPESVLEDMIEGVRGFHEQDPEVKKEYYSRDKLRKVTYYTNFDFYQAPAANWRDTLSCVMAPDPPTPEELPTICRDITISYSAEMTKFARKLFELLSEALGLDSSHLNDMGCSEGLHFVGHYYPACPQPELTSGIGSHTDLGFLTVLLQDQLSGLQVLHEDQWVDVTPIPGALLTNDRFKSVYHRVLVKNVGPRISVVCFFRTHFQEGIGSSRLYGPIKELLSEENPPKYREITVKDYVCLNRIKSQIQSPLGKLEKKTMAYVSTKVDQVGLDTNYDRKAELRAFDESKVGVKGLVDAGIAKSHIHSPFGKLTRKTMANASTVFEVGLVPNYDRKAELRAFDDSKAGVKGLVDAGIAKVPRIFINDQSKINDKSGSGGHGSSLTLPIISLEGVDKDSSLREKIVDKIRVACEKWGFFQVIHHGIQQSVLDEMIEGVRGFHEQDTGVKKQYYTRDNLRKVTDIMIHYSAEVMKLGKKLFELFSEALGLDPSHLNDMDCSEGLRFIGHYYPACPQPELTTGIGKHTDTGFLTVLLQDQLGGLQVLHEDQWVDVTPIPGALILLTNDKFKSVYHRVLAKNVGPRISVVCFFRTHFQEGIGSSRLYGPIKELLSEENPPMKAELRAFDDSRAGVKGLVDAGIAKVPRIFINNLSKINDKSGSGGQGSSLTLPIISLEGMDEDLSMREKIIAKLRDACGEWGFFQVIHHGIPENVLDDMLEGIRGFHEQDPEVKKEYYSRDNLRKVTYNTNFDFYQSKAANWRDTLTYTMAPDPPTPEELPTVCRDIIISYSAEMTKFGRKLFELLSEALGLDPNHLNDMGCSEGLHCVGHYYPACPQPELTSGIGKHTDICFLTVVLQDQLGGLQVLHEDQWIDVTPIPGALLVTNDRFKSVYHRVLAKNVGPRTSVVCFFRTHFQEGIGSSRLYGPIKELLSEENPPKYREITVKDYVSNLYGKGLDGSTQLDYARLY</sequence>
<dbReference type="PROSITE" id="PS51471">
    <property type="entry name" value="FE2OG_OXY"/>
    <property type="match status" value="8"/>
</dbReference>
<reference evidence="8" key="1">
    <citation type="submission" date="2022-02" db="EMBL/GenBank/DDBJ databases">
        <authorList>
            <person name="Henning P.M."/>
            <person name="McCubbin A.G."/>
            <person name="Shore J.S."/>
        </authorList>
    </citation>
    <scope>NUCLEOTIDE SEQUENCE</scope>
    <source>
        <strain evidence="8">F60SS</strain>
        <tissue evidence="8">Leaves</tissue>
    </source>
</reference>
<feature type="domain" description="Fe2OG dioxygenase" evidence="7">
    <location>
        <begin position="266"/>
        <end position="346"/>
    </location>
</feature>
<feature type="domain" description="Fe2OG dioxygenase" evidence="7">
    <location>
        <begin position="2143"/>
        <end position="2236"/>
    </location>
</feature>
<evidence type="ECO:0000313" key="8">
    <source>
        <dbReference type="EMBL" id="KAJ4849362.1"/>
    </source>
</evidence>
<keyword evidence="6" id="KW-0812">Transmembrane</keyword>
<dbReference type="InterPro" id="IPR005123">
    <property type="entry name" value="Oxoglu/Fe-dep_dioxygenase_dom"/>
</dbReference>
<dbReference type="PANTHER" id="PTHR10209">
    <property type="entry name" value="OXIDOREDUCTASE, 2OG-FE II OXYGENASE FAMILY PROTEIN"/>
    <property type="match status" value="1"/>
</dbReference>
<organism evidence="8 9">
    <name type="scientific">Turnera subulata</name>
    <dbReference type="NCBI Taxonomy" id="218843"/>
    <lineage>
        <taxon>Eukaryota</taxon>
        <taxon>Viridiplantae</taxon>
        <taxon>Streptophyta</taxon>
        <taxon>Embryophyta</taxon>
        <taxon>Tracheophyta</taxon>
        <taxon>Spermatophyta</taxon>
        <taxon>Magnoliopsida</taxon>
        <taxon>eudicotyledons</taxon>
        <taxon>Gunneridae</taxon>
        <taxon>Pentapetalae</taxon>
        <taxon>rosids</taxon>
        <taxon>fabids</taxon>
        <taxon>Malpighiales</taxon>
        <taxon>Passifloraceae</taxon>
        <taxon>Turnera</taxon>
    </lineage>
</organism>
<dbReference type="Pfam" id="PF14226">
    <property type="entry name" value="DIOX_N"/>
    <property type="match status" value="9"/>
</dbReference>
<dbReference type="EMBL" id="JAKUCV010000629">
    <property type="protein sequence ID" value="KAJ4849362.1"/>
    <property type="molecule type" value="Genomic_DNA"/>
</dbReference>
<dbReference type="FunFam" id="2.60.120.330:FF:000005">
    <property type="entry name" value="1-aminocyclopropane-1-carboxylate oxidase homolog 1"/>
    <property type="match status" value="5"/>
</dbReference>
<feature type="domain" description="Fe2OG dioxygenase" evidence="7">
    <location>
        <begin position="2528"/>
        <end position="2623"/>
    </location>
</feature>
<dbReference type="FunFam" id="2.60.120.330:FF:000026">
    <property type="entry name" value="DIBOA-glucoside dioxygenase BX6"/>
    <property type="match status" value="1"/>
</dbReference>
<dbReference type="FunFam" id="2.60.120.330:FF:000088">
    <property type="entry name" value="1-aminocyclopropane-1-carboxylate oxidase-like 9"/>
    <property type="match status" value="1"/>
</dbReference>
<evidence type="ECO:0000313" key="9">
    <source>
        <dbReference type="Proteomes" id="UP001141552"/>
    </source>
</evidence>
<keyword evidence="4" id="KW-0560">Oxidoreductase</keyword>
<dbReference type="Pfam" id="PF03171">
    <property type="entry name" value="2OG-FeII_Oxy"/>
    <property type="match status" value="10"/>
</dbReference>
<dbReference type="PANTHER" id="PTHR10209:SF884">
    <property type="entry name" value="1-AMINOCYCLOPROPANE-1-CARBOXYLATE OXIDASE HOMOLOG 1-LIKE"/>
    <property type="match status" value="1"/>
</dbReference>
<dbReference type="Proteomes" id="UP001141552">
    <property type="component" value="Unassembled WGS sequence"/>
</dbReference>
<keyword evidence="9" id="KW-1185">Reference proteome</keyword>
<feature type="domain" description="Fe2OG dioxygenase" evidence="7">
    <location>
        <begin position="587"/>
        <end position="682"/>
    </location>
</feature>
<keyword evidence="6" id="KW-0472">Membrane</keyword>
<reference evidence="8" key="2">
    <citation type="journal article" date="2023" name="Plants (Basel)">
        <title>Annotation of the Turnera subulata (Passifloraceae) Draft Genome Reveals the S-Locus Evolved after the Divergence of Turneroideae from Passifloroideae in a Stepwise Manner.</title>
        <authorList>
            <person name="Henning P.M."/>
            <person name="Roalson E.H."/>
            <person name="Mir W."/>
            <person name="McCubbin A.G."/>
            <person name="Shore J.S."/>
        </authorList>
    </citation>
    <scope>NUCLEOTIDE SEQUENCE</scope>
    <source>
        <strain evidence="8">F60SS</strain>
    </source>
</reference>
<feature type="transmembrane region" description="Helical" evidence="6">
    <location>
        <begin position="185"/>
        <end position="207"/>
    </location>
</feature>
<evidence type="ECO:0000256" key="1">
    <source>
        <dbReference type="ARBA" id="ARBA00001962"/>
    </source>
</evidence>
<evidence type="ECO:0000259" key="7">
    <source>
        <dbReference type="PROSITE" id="PS51471"/>
    </source>
</evidence>
<keyword evidence="5" id="KW-0408">Iron</keyword>
<dbReference type="GO" id="GO:0051213">
    <property type="term" value="F:dioxygenase activity"/>
    <property type="evidence" value="ECO:0007669"/>
    <property type="project" value="UniProtKB-ARBA"/>
</dbReference>
<dbReference type="InterPro" id="IPR044861">
    <property type="entry name" value="IPNS-like_FE2OG_OXY"/>
</dbReference>
<dbReference type="InterPro" id="IPR027443">
    <property type="entry name" value="IPNS-like_sf"/>
</dbReference>